<feature type="domain" description="Sulfatase N-terminal" evidence="6">
    <location>
        <begin position="5"/>
        <end position="310"/>
    </location>
</feature>
<organism evidence="7 8">
    <name type="scientific">Algisphaera agarilytica</name>
    <dbReference type="NCBI Taxonomy" id="1385975"/>
    <lineage>
        <taxon>Bacteria</taxon>
        <taxon>Pseudomonadati</taxon>
        <taxon>Planctomycetota</taxon>
        <taxon>Phycisphaerae</taxon>
        <taxon>Phycisphaerales</taxon>
        <taxon>Phycisphaeraceae</taxon>
        <taxon>Algisphaera</taxon>
    </lineage>
</organism>
<keyword evidence="8" id="KW-1185">Reference proteome</keyword>
<dbReference type="CDD" id="cd16026">
    <property type="entry name" value="GALNS_like"/>
    <property type="match status" value="1"/>
</dbReference>
<dbReference type="InterPro" id="IPR017850">
    <property type="entry name" value="Alkaline_phosphatase_core_sf"/>
</dbReference>
<accession>A0A7X0H5K5</accession>
<name>A0A7X0H5K5_9BACT</name>
<dbReference type="PANTHER" id="PTHR42693">
    <property type="entry name" value="ARYLSULFATASE FAMILY MEMBER"/>
    <property type="match status" value="1"/>
</dbReference>
<gene>
    <name evidence="7" type="ORF">HNQ40_001455</name>
</gene>
<evidence type="ECO:0000256" key="1">
    <source>
        <dbReference type="ARBA" id="ARBA00008779"/>
    </source>
</evidence>
<dbReference type="GO" id="GO:0046872">
    <property type="term" value="F:metal ion binding"/>
    <property type="evidence" value="ECO:0007669"/>
    <property type="project" value="UniProtKB-KW"/>
</dbReference>
<evidence type="ECO:0000256" key="3">
    <source>
        <dbReference type="ARBA" id="ARBA00022801"/>
    </source>
</evidence>
<keyword evidence="3" id="KW-0378">Hydrolase</keyword>
<dbReference type="Proteomes" id="UP000541810">
    <property type="component" value="Unassembled WGS sequence"/>
</dbReference>
<comment type="caution">
    <text evidence="7">The sequence shown here is derived from an EMBL/GenBank/DDBJ whole genome shotgun (WGS) entry which is preliminary data.</text>
</comment>
<keyword evidence="4" id="KW-0106">Calcium</keyword>
<evidence type="ECO:0000259" key="6">
    <source>
        <dbReference type="Pfam" id="PF00884"/>
    </source>
</evidence>
<dbReference type="PROSITE" id="PS00149">
    <property type="entry name" value="SULFATASE_2"/>
    <property type="match status" value="1"/>
</dbReference>
<dbReference type="PANTHER" id="PTHR42693:SF53">
    <property type="entry name" value="ENDO-4-O-SULFATASE"/>
    <property type="match status" value="1"/>
</dbReference>
<evidence type="ECO:0000256" key="5">
    <source>
        <dbReference type="SAM" id="MobiDB-lite"/>
    </source>
</evidence>
<dbReference type="GO" id="GO:0004065">
    <property type="term" value="F:arylsulfatase activity"/>
    <property type="evidence" value="ECO:0007669"/>
    <property type="project" value="TreeGrafter"/>
</dbReference>
<feature type="region of interest" description="Disordered" evidence="5">
    <location>
        <begin position="406"/>
        <end position="432"/>
    </location>
</feature>
<comment type="similarity">
    <text evidence="1">Belongs to the sulfatase family.</text>
</comment>
<dbReference type="SUPFAM" id="SSF53649">
    <property type="entry name" value="Alkaline phosphatase-like"/>
    <property type="match status" value="1"/>
</dbReference>
<dbReference type="EMBL" id="JACHGY010000001">
    <property type="protein sequence ID" value="MBB6429649.1"/>
    <property type="molecule type" value="Genomic_DNA"/>
</dbReference>
<keyword evidence="2" id="KW-0479">Metal-binding</keyword>
<evidence type="ECO:0000313" key="8">
    <source>
        <dbReference type="Proteomes" id="UP000541810"/>
    </source>
</evidence>
<proteinExistence type="inferred from homology"/>
<evidence type="ECO:0000256" key="4">
    <source>
        <dbReference type="ARBA" id="ARBA00022837"/>
    </source>
</evidence>
<dbReference type="Gene3D" id="3.30.1120.10">
    <property type="match status" value="1"/>
</dbReference>
<dbReference type="InterPro" id="IPR000917">
    <property type="entry name" value="Sulfatase_N"/>
</dbReference>
<sequence>MPEQPNIILINCDDLGYGDLGSYGSTRNDTPHLDQLAQDGMRFTDCYAVSPICSPSRAGLMTGCYPPRVGVERVLFPGEPIGLDTSEQTVAKQLKRAGYATQIVGKWHLGDQPEFLPTRHGFDHYFGLPYSNDMGRQVGREDSPPLPLMRDETVEQQQPNQRDLTERYTAECTRFIETNQDKPFFLYLAHMYVHVPLFVPKPFLDKSRNGGYGGAVACIDWSTGFILDTLKRLGLEDNTLVIFTSDNGSRARGEGGSNDPLRGHKQQTWEGGQRVPCLMRWPGRIEAGSTCDAIVRHIDLYPTLSALVGVDHPNPDTHPIDGVDISGLLFRDGTEPTNDTMAYFKLYQLEAVRMGDWKLHLRKENEAVSALFNLRDDPGEQHDLLDQHPDVVKRLRAFADEVRQSLGDSAIGQDGTDRRGPGTAENPKPLAEYDKDHPYVVAMYDMADMPTMCG</sequence>
<dbReference type="AlphaFoldDB" id="A0A7X0H5K5"/>
<dbReference type="RefSeq" id="WP_184677220.1">
    <property type="nucleotide sequence ID" value="NZ_JACHGY010000001.1"/>
</dbReference>
<dbReference type="Pfam" id="PF00884">
    <property type="entry name" value="Sulfatase"/>
    <property type="match status" value="1"/>
</dbReference>
<dbReference type="PROSITE" id="PS00523">
    <property type="entry name" value="SULFATASE_1"/>
    <property type="match status" value="1"/>
</dbReference>
<evidence type="ECO:0000313" key="7">
    <source>
        <dbReference type="EMBL" id="MBB6429649.1"/>
    </source>
</evidence>
<reference evidence="7 8" key="1">
    <citation type="submission" date="2020-08" db="EMBL/GenBank/DDBJ databases">
        <title>Genomic Encyclopedia of Type Strains, Phase IV (KMG-IV): sequencing the most valuable type-strain genomes for metagenomic binning, comparative biology and taxonomic classification.</title>
        <authorList>
            <person name="Goeker M."/>
        </authorList>
    </citation>
    <scope>NUCLEOTIDE SEQUENCE [LARGE SCALE GENOMIC DNA]</scope>
    <source>
        <strain evidence="7 8">DSM 103725</strain>
    </source>
</reference>
<dbReference type="Gene3D" id="3.40.720.10">
    <property type="entry name" value="Alkaline Phosphatase, subunit A"/>
    <property type="match status" value="1"/>
</dbReference>
<protein>
    <submittedName>
        <fullName evidence="7">Arylsulfatase A-like enzyme</fullName>
    </submittedName>
</protein>
<dbReference type="InterPro" id="IPR050738">
    <property type="entry name" value="Sulfatase"/>
</dbReference>
<evidence type="ECO:0000256" key="2">
    <source>
        <dbReference type="ARBA" id="ARBA00022723"/>
    </source>
</evidence>
<dbReference type="InterPro" id="IPR024607">
    <property type="entry name" value="Sulfatase_CS"/>
</dbReference>